<accession>V8NF66</accession>
<feature type="non-terminal residue" evidence="2">
    <location>
        <position position="1"/>
    </location>
</feature>
<dbReference type="InterPro" id="IPR000068">
    <property type="entry name" value="GPCR_3_Ca_sens_rcpt-rel"/>
</dbReference>
<feature type="domain" description="GPCR family 3 nine cysteines" evidence="1">
    <location>
        <begin position="91"/>
        <end position="132"/>
    </location>
</feature>
<dbReference type="AlphaFoldDB" id="V8NF66"/>
<gene>
    <name evidence="2" type="ORF">L345_13345</name>
</gene>
<reference evidence="2 3" key="1">
    <citation type="journal article" date="2013" name="Proc. Natl. Acad. Sci. U.S.A.">
        <title>The king cobra genome reveals dynamic gene evolution and adaptation in the snake venom system.</title>
        <authorList>
            <person name="Vonk F.J."/>
            <person name="Casewell N.R."/>
            <person name="Henkel C.V."/>
            <person name="Heimberg A.M."/>
            <person name="Jansen H.J."/>
            <person name="McCleary R.J."/>
            <person name="Kerkkamp H.M."/>
            <person name="Vos R.A."/>
            <person name="Guerreiro I."/>
            <person name="Calvete J.J."/>
            <person name="Wuster W."/>
            <person name="Woods A.E."/>
            <person name="Logan J.M."/>
            <person name="Harrison R.A."/>
            <person name="Castoe T.A."/>
            <person name="de Koning A.P."/>
            <person name="Pollock D.D."/>
            <person name="Yandell M."/>
            <person name="Calderon D."/>
            <person name="Renjifo C."/>
            <person name="Currier R.B."/>
            <person name="Salgado D."/>
            <person name="Pla D."/>
            <person name="Sanz L."/>
            <person name="Hyder A.S."/>
            <person name="Ribeiro J.M."/>
            <person name="Arntzen J.W."/>
            <person name="van den Thillart G.E."/>
            <person name="Boetzer M."/>
            <person name="Pirovano W."/>
            <person name="Dirks R.P."/>
            <person name="Spaink H.P."/>
            <person name="Duboule D."/>
            <person name="McGlinn E."/>
            <person name="Kini R.M."/>
            <person name="Richardson M.K."/>
        </authorList>
    </citation>
    <scope>NUCLEOTIDE SEQUENCE</scope>
    <source>
        <tissue evidence="2">Blood</tissue>
    </source>
</reference>
<name>V8NF66_OPHHA</name>
<protein>
    <recommendedName>
        <fullName evidence="1">GPCR family 3 nine cysteines domain-containing protein</fullName>
    </recommendedName>
</protein>
<dbReference type="Pfam" id="PF07562">
    <property type="entry name" value="NCD3G"/>
    <property type="match status" value="2"/>
</dbReference>
<comment type="caution">
    <text evidence="2">The sequence shown here is derived from an EMBL/GenBank/DDBJ whole genome shotgun (WGS) entry which is preliminary data.</text>
</comment>
<dbReference type="GO" id="GO:0005886">
    <property type="term" value="C:plasma membrane"/>
    <property type="evidence" value="ECO:0007669"/>
    <property type="project" value="TreeGrafter"/>
</dbReference>
<evidence type="ECO:0000259" key="1">
    <source>
        <dbReference type="Pfam" id="PF07562"/>
    </source>
</evidence>
<dbReference type="GO" id="GO:0004930">
    <property type="term" value="F:G protein-coupled receptor activity"/>
    <property type="evidence" value="ECO:0007669"/>
    <property type="project" value="InterPro"/>
</dbReference>
<dbReference type="InterPro" id="IPR011500">
    <property type="entry name" value="GPCR_3_9-Cys_dom"/>
</dbReference>
<dbReference type="PANTHER" id="PTHR24061">
    <property type="entry name" value="CALCIUM-SENSING RECEPTOR-RELATED"/>
    <property type="match status" value="1"/>
</dbReference>
<dbReference type="Gene3D" id="2.10.50.30">
    <property type="entry name" value="GPCR, family 3, nine cysteines domain"/>
    <property type="match status" value="2"/>
</dbReference>
<feature type="non-terminal residue" evidence="2">
    <location>
        <position position="153"/>
    </location>
</feature>
<evidence type="ECO:0000313" key="2">
    <source>
        <dbReference type="EMBL" id="ETE60909.1"/>
    </source>
</evidence>
<dbReference type="OrthoDB" id="5984008at2759"/>
<dbReference type="InterPro" id="IPR038550">
    <property type="entry name" value="GPCR_3_9-Cys_sf"/>
</dbReference>
<dbReference type="Proteomes" id="UP000018936">
    <property type="component" value="Unassembled WGS sequence"/>
</dbReference>
<dbReference type="EMBL" id="AZIM01004299">
    <property type="protein sequence ID" value="ETE60909.1"/>
    <property type="molecule type" value="Genomic_DNA"/>
</dbReference>
<sequence length="153" mass="16979">AIKSKVQNQPLSLCNDHCSLGYSKIKIEGKPFCCYKCLRCPEGKIANQTGDLIIGGIVSLIYMMSNLITFKRIPSEELLDDPIYCHANTQPLSLCNDDCSLGYSKIKIEGKPFCCYKCLRCPEGKIANQTVCLEQGHTFLHIPVKLTHSGSSF</sequence>
<feature type="domain" description="GPCR family 3 nine cysteines" evidence="1">
    <location>
        <begin position="10"/>
        <end position="49"/>
    </location>
</feature>
<proteinExistence type="predicted"/>
<keyword evidence="3" id="KW-1185">Reference proteome</keyword>
<evidence type="ECO:0000313" key="3">
    <source>
        <dbReference type="Proteomes" id="UP000018936"/>
    </source>
</evidence>
<organism evidence="2 3">
    <name type="scientific">Ophiophagus hannah</name>
    <name type="common">King cobra</name>
    <name type="synonym">Naja hannah</name>
    <dbReference type="NCBI Taxonomy" id="8665"/>
    <lineage>
        <taxon>Eukaryota</taxon>
        <taxon>Metazoa</taxon>
        <taxon>Chordata</taxon>
        <taxon>Craniata</taxon>
        <taxon>Vertebrata</taxon>
        <taxon>Euteleostomi</taxon>
        <taxon>Lepidosauria</taxon>
        <taxon>Squamata</taxon>
        <taxon>Bifurcata</taxon>
        <taxon>Unidentata</taxon>
        <taxon>Episquamata</taxon>
        <taxon>Toxicofera</taxon>
        <taxon>Serpentes</taxon>
        <taxon>Colubroidea</taxon>
        <taxon>Elapidae</taxon>
        <taxon>Elapinae</taxon>
        <taxon>Ophiophagus</taxon>
    </lineage>
</organism>
<dbReference type="PANTHER" id="PTHR24061:SF599">
    <property type="entry name" value="G-PROTEIN COUPLED RECEPTORS FAMILY 3 PROFILE DOMAIN-CONTAINING PROTEIN"/>
    <property type="match status" value="1"/>
</dbReference>